<dbReference type="RefSeq" id="WP_069600494.1">
    <property type="nucleotide sequence ID" value="NZ_BJME01000019.1"/>
</dbReference>
<evidence type="ECO:0000313" key="3">
    <source>
        <dbReference type="EMBL" id="SMX91654.1"/>
    </source>
</evidence>
<evidence type="ECO:0000313" key="10">
    <source>
        <dbReference type="Proteomes" id="UP000297736"/>
    </source>
</evidence>
<dbReference type="Proteomes" id="UP000234327">
    <property type="component" value="Unassembled WGS sequence"/>
</dbReference>
<dbReference type="Proteomes" id="UP000234289">
    <property type="component" value="Unassembled WGS sequence"/>
</dbReference>
<keyword evidence="9" id="KW-1185">Reference proteome</keyword>
<evidence type="ECO:0000313" key="2">
    <source>
        <dbReference type="EMBL" id="SMX91378.1"/>
    </source>
</evidence>
<dbReference type="EMBL" id="FXZI01000012">
    <property type="protein sequence ID" value="SMY00994.1"/>
    <property type="molecule type" value="Genomic_DNA"/>
</dbReference>
<dbReference type="PROSITE" id="PS51257">
    <property type="entry name" value="PROKAR_LIPOPROTEIN"/>
    <property type="match status" value="1"/>
</dbReference>
<dbReference type="EMBL" id="FXYZ01000012">
    <property type="protein sequence ID" value="SMX91654.1"/>
    <property type="molecule type" value="Genomic_DNA"/>
</dbReference>
<proteinExistence type="predicted"/>
<dbReference type="AlphaFoldDB" id="A0A2H1KN71"/>
<gene>
    <name evidence="2" type="ORF">BAUR9175_02828</name>
    <name evidence="1" type="ORF">BAUR920_01062</name>
    <name evidence="3" type="ORF">BAURA63_02684</name>
    <name evidence="4" type="ORF">BAURA86_03005</name>
    <name evidence="5" type="ORF">EB834_12200</name>
</gene>
<organism evidence="4 7">
    <name type="scientific">Brevibacterium aurantiacum</name>
    <dbReference type="NCBI Taxonomy" id="273384"/>
    <lineage>
        <taxon>Bacteria</taxon>
        <taxon>Bacillati</taxon>
        <taxon>Actinomycetota</taxon>
        <taxon>Actinomycetes</taxon>
        <taxon>Micrococcales</taxon>
        <taxon>Brevibacteriaceae</taxon>
        <taxon>Brevibacterium</taxon>
    </lineage>
</organism>
<sequence>MFEARVPVRRVTLAMIAVMVMIFGLSGCERSPDPNPSPDLSSRADEIGDVLSALPGVETVATYYRKDNSVQRLTYVAIMADGATDEKAIHVASTLNDEIGSEFDNFDRGLTVKQSGLTIALRTETAVESLKHLPSRLRALTSALGVGGVTWFDSWDDRYSEDILEIDSASGSPFDVITAVRDQFGSEEIQLRLDRGNDAQWSVTFPYSVQAQDKLESAVGTDLEKVMQRIEIDGDHLTNLTVTVDSGPDVVGRLEDIIDRADSGTSAPWSFNWSVGSSRSTDGNLLTGGHISVGSCDYAHDSAKEKEPSQFMTTEAIKAQTQLRDSYDTCP</sequence>
<evidence type="ECO:0000313" key="9">
    <source>
        <dbReference type="Proteomes" id="UP000234525"/>
    </source>
</evidence>
<evidence type="ECO:0000313" key="6">
    <source>
        <dbReference type="Proteomes" id="UP000234289"/>
    </source>
</evidence>
<dbReference type="Proteomes" id="UP000297736">
    <property type="component" value="Unassembled WGS sequence"/>
</dbReference>
<accession>A0A2H1KN71</accession>
<evidence type="ECO:0000313" key="5">
    <source>
        <dbReference type="EMBL" id="TGD38244.1"/>
    </source>
</evidence>
<reference evidence="7 8" key="1">
    <citation type="submission" date="2017-03" db="EMBL/GenBank/DDBJ databases">
        <authorList>
            <person name="Afonso C.L."/>
            <person name="Miller P.J."/>
            <person name="Scott M.A."/>
            <person name="Spackman E."/>
            <person name="Goraichik I."/>
            <person name="Dimitrov K.M."/>
            <person name="Suarez D.L."/>
            <person name="Swayne D.E."/>
        </authorList>
    </citation>
    <scope>NUCLEOTIDE SEQUENCE [LARGE SCALE GENOMIC DNA]</scope>
    <source>
        <strain evidence="3">6</strain>
        <strain evidence="8">6(3)</strain>
        <strain evidence="4">8</strain>
        <strain evidence="7">8(6)</strain>
        <strain evidence="2">ATCC 9175</strain>
        <strain evidence="1">CNRZ 920</strain>
    </source>
</reference>
<protein>
    <submittedName>
        <fullName evidence="4">Uncharacterized protein</fullName>
    </submittedName>
</protein>
<evidence type="ECO:0000313" key="4">
    <source>
        <dbReference type="EMBL" id="SMY00994.1"/>
    </source>
</evidence>
<dbReference type="GeneID" id="60906984"/>
<dbReference type="OrthoDB" id="4803729at2"/>
<evidence type="ECO:0000313" key="7">
    <source>
        <dbReference type="Proteomes" id="UP000234300"/>
    </source>
</evidence>
<dbReference type="EMBL" id="RHFF01000011">
    <property type="protein sequence ID" value="TGD38244.1"/>
    <property type="molecule type" value="Genomic_DNA"/>
</dbReference>
<dbReference type="Proteomes" id="UP000234525">
    <property type="component" value="Unassembled WGS sequence"/>
</dbReference>
<dbReference type="Proteomes" id="UP000234300">
    <property type="component" value="Unassembled WGS sequence"/>
</dbReference>
<evidence type="ECO:0000313" key="8">
    <source>
        <dbReference type="Proteomes" id="UP000234327"/>
    </source>
</evidence>
<dbReference type="EMBL" id="FXZB01000020">
    <property type="protein sequence ID" value="SMX91378.1"/>
    <property type="molecule type" value="Genomic_DNA"/>
</dbReference>
<reference evidence="6 9" key="2">
    <citation type="submission" date="2017-03" db="EMBL/GenBank/DDBJ databases">
        <authorList>
            <person name="Monnet C."/>
        </authorList>
    </citation>
    <scope>NUCLEOTIDE SEQUENCE [LARGE SCALE GENOMIC DNA]</scope>
    <source>
        <strain evidence="9">ATCC 9175</strain>
        <strain evidence="6">CNRZ 920</strain>
    </source>
</reference>
<dbReference type="EMBL" id="FXZG01000004">
    <property type="protein sequence ID" value="SMX74747.1"/>
    <property type="molecule type" value="Genomic_DNA"/>
</dbReference>
<reference evidence="5 10" key="3">
    <citation type="submission" date="2018-10" db="EMBL/GenBank/DDBJ databases">
        <title>Brevibacterium genomes from Austrain hard cheese rinds.</title>
        <authorList>
            <person name="Anast J.M."/>
            <person name="Dzieciol M."/>
            <person name="Schultz D.L."/>
            <person name="Mann E."/>
            <person name="Wagner M."/>
            <person name="Schmitz-Esser S."/>
        </authorList>
    </citation>
    <scope>NUCLEOTIDE SEQUENCE [LARGE SCALE GENOMIC DNA]</scope>
    <source>
        <strain evidence="5 10">L261</strain>
    </source>
</reference>
<name>A0A2H1KN71_BREAU</name>
<evidence type="ECO:0000313" key="1">
    <source>
        <dbReference type="EMBL" id="SMX74747.1"/>
    </source>
</evidence>